<keyword evidence="1" id="KW-1133">Transmembrane helix</keyword>
<feature type="domain" description="DUF7144" evidence="2">
    <location>
        <begin position="19"/>
        <end position="127"/>
    </location>
</feature>
<keyword evidence="1" id="KW-0472">Membrane</keyword>
<evidence type="ECO:0000256" key="1">
    <source>
        <dbReference type="SAM" id="Phobius"/>
    </source>
</evidence>
<feature type="transmembrane region" description="Helical" evidence="1">
    <location>
        <begin position="20"/>
        <end position="42"/>
    </location>
</feature>
<evidence type="ECO:0000313" key="3">
    <source>
        <dbReference type="EMBL" id="PZF91809.1"/>
    </source>
</evidence>
<keyword evidence="1" id="KW-0812">Transmembrane</keyword>
<feature type="transmembrane region" description="Helical" evidence="1">
    <location>
        <begin position="113"/>
        <end position="130"/>
    </location>
</feature>
<sequence>MAVGSGGAGSGPPPTSRRLLAGLAIGLAGTIDVFAAGENAVVDPYVMVAEDGFYRLDLTGWVWLRLVVGAVLVASALALAIDRRATVLLAIGAGIIGMVAAVLLFAFQPVKETLSLLLVGWAVWLLIGLLRQRRRSGDHRTA</sequence>
<dbReference type="InterPro" id="IPR055568">
    <property type="entry name" value="DUF7144"/>
</dbReference>
<organism evidence="3 4">
    <name type="scientific">Micromonospora endophytica</name>
    <dbReference type="NCBI Taxonomy" id="515350"/>
    <lineage>
        <taxon>Bacteria</taxon>
        <taxon>Bacillati</taxon>
        <taxon>Actinomycetota</taxon>
        <taxon>Actinomycetes</taxon>
        <taxon>Micromonosporales</taxon>
        <taxon>Micromonosporaceae</taxon>
        <taxon>Micromonospora</taxon>
    </lineage>
</organism>
<dbReference type="AlphaFoldDB" id="A0A2W2CTY1"/>
<comment type="caution">
    <text evidence="3">The sequence shown here is derived from an EMBL/GenBank/DDBJ whole genome shotgun (WGS) entry which is preliminary data.</text>
</comment>
<dbReference type="EMBL" id="POTX01000158">
    <property type="protein sequence ID" value="PZF91809.1"/>
    <property type="molecule type" value="Genomic_DNA"/>
</dbReference>
<evidence type="ECO:0000259" key="2">
    <source>
        <dbReference type="Pfam" id="PF23636"/>
    </source>
</evidence>
<name>A0A2W2CTY1_9ACTN</name>
<evidence type="ECO:0000313" key="4">
    <source>
        <dbReference type="Proteomes" id="UP000248627"/>
    </source>
</evidence>
<keyword evidence="4" id="KW-1185">Reference proteome</keyword>
<dbReference type="RefSeq" id="WP_111244962.1">
    <property type="nucleotide sequence ID" value="NZ_AP023358.1"/>
</dbReference>
<accession>A0A2W2CTY1</accession>
<proteinExistence type="predicted"/>
<gene>
    <name evidence="3" type="ORF">C1I93_20685</name>
</gene>
<feature type="transmembrane region" description="Helical" evidence="1">
    <location>
        <begin position="87"/>
        <end position="107"/>
    </location>
</feature>
<protein>
    <recommendedName>
        <fullName evidence="2">DUF7144 domain-containing protein</fullName>
    </recommendedName>
</protein>
<dbReference type="Proteomes" id="UP000248627">
    <property type="component" value="Unassembled WGS sequence"/>
</dbReference>
<reference evidence="3 4" key="1">
    <citation type="submission" date="2018-01" db="EMBL/GenBank/DDBJ databases">
        <title>Draft genome sequence of Jishengella endophytica.</title>
        <authorList>
            <person name="Sahin N."/>
            <person name="Ay H."/>
            <person name="Saygin H."/>
        </authorList>
    </citation>
    <scope>NUCLEOTIDE SEQUENCE [LARGE SCALE GENOMIC DNA]</scope>
    <source>
        <strain evidence="3 4">DSM 45430</strain>
    </source>
</reference>
<feature type="transmembrane region" description="Helical" evidence="1">
    <location>
        <begin position="62"/>
        <end position="80"/>
    </location>
</feature>
<dbReference type="Pfam" id="PF23636">
    <property type="entry name" value="DUF7144"/>
    <property type="match status" value="1"/>
</dbReference>